<feature type="compositionally biased region" description="Polar residues" evidence="1">
    <location>
        <begin position="566"/>
        <end position="579"/>
    </location>
</feature>
<dbReference type="PROSITE" id="PS50206">
    <property type="entry name" value="RHODANESE_3"/>
    <property type="match status" value="1"/>
</dbReference>
<evidence type="ECO:0000259" key="2">
    <source>
        <dbReference type="PROSITE" id="PS50206"/>
    </source>
</evidence>
<dbReference type="PANTHER" id="PTHR34209">
    <property type="entry name" value="RHODANESE/CELL CYCLE CONTROL PHOSPHATASE SUPERFAMILY PROTEIN"/>
    <property type="match status" value="1"/>
</dbReference>
<sequence length="587" mass="63747">MLPICSATTCSFCRTKVLLPGGLKSLSAYSKTFDVNCNNSHKPLFSTRPISCSYSNHTGNIEIYVSDESLNFISENADPNSLSPFDGLPIDPPILPGLLNINENSLSGQEKNVTDIISEVNKSTADIISGGENALNSLFDNVTSLVTKTLTSGNEAVDSAVNEIFSFFNKSGESAGDKLMVLSGELKDVSGNTGLVALNFLKKTIVVVEDSLVEGAKNVGYVYSSAKDFLPPEFREALNLSEESVAKVLTPAGTAFRLVYMAVEGFEERLGLDPNDPLIPFVIFFGLSATLWGSYRILKYGGYAGDLSPQETFELLRGNEEVVLVDIRPENLRERDGIPDLRRTARFRYTSVTLPEIHGSLKKLIKGGRDVDDTLIAAVIRNLKIVEDRSKVVVMDADGSRSKAVARSLKKLGTKRPYQVEGGFRSWSNEGFRIKMLKPETALTILNEEAEAILEEINPTPLKVIGFGVGLAAAAYSLAEWENTLQFIGVIGLGQTIYRRLASYQDANDFKQDVRLLLAPVRLGGQAFSWASGKIDTNRNGLPTSPSSSDVQSRVLQAAAKHESQPSDSEGIQDSSSDTETVKSSEA</sequence>
<dbReference type="EMBL" id="JAVIJP010000032">
    <property type="protein sequence ID" value="KAL3631941.1"/>
    <property type="molecule type" value="Genomic_DNA"/>
</dbReference>
<dbReference type="CDD" id="cd00158">
    <property type="entry name" value="RHOD"/>
    <property type="match status" value="1"/>
</dbReference>
<evidence type="ECO:0000313" key="4">
    <source>
        <dbReference type="Proteomes" id="UP001632038"/>
    </source>
</evidence>
<dbReference type="Pfam" id="PF00581">
    <property type="entry name" value="Rhodanese"/>
    <property type="match status" value="1"/>
</dbReference>
<comment type="caution">
    <text evidence="3">The sequence shown here is derived from an EMBL/GenBank/DDBJ whole genome shotgun (WGS) entry which is preliminary data.</text>
</comment>
<proteinExistence type="predicted"/>
<feature type="domain" description="Rhodanese" evidence="2">
    <location>
        <begin position="318"/>
        <end position="436"/>
    </location>
</feature>
<dbReference type="PANTHER" id="PTHR34209:SF3">
    <property type="entry name" value="RHODANESE_CELL CYCLE CONTROL PHOSPHATASE SUPERFAMILY PROTEIN"/>
    <property type="match status" value="1"/>
</dbReference>
<reference evidence="4" key="1">
    <citation type="journal article" date="2024" name="IScience">
        <title>Strigolactones Initiate the Formation of Haustorium-like Structures in Castilleja.</title>
        <authorList>
            <person name="Buerger M."/>
            <person name="Peterson D."/>
            <person name="Chory J."/>
        </authorList>
    </citation>
    <scope>NUCLEOTIDE SEQUENCE [LARGE SCALE GENOMIC DNA]</scope>
</reference>
<organism evidence="3 4">
    <name type="scientific">Castilleja foliolosa</name>
    <dbReference type="NCBI Taxonomy" id="1961234"/>
    <lineage>
        <taxon>Eukaryota</taxon>
        <taxon>Viridiplantae</taxon>
        <taxon>Streptophyta</taxon>
        <taxon>Embryophyta</taxon>
        <taxon>Tracheophyta</taxon>
        <taxon>Spermatophyta</taxon>
        <taxon>Magnoliopsida</taxon>
        <taxon>eudicotyledons</taxon>
        <taxon>Gunneridae</taxon>
        <taxon>Pentapetalae</taxon>
        <taxon>asterids</taxon>
        <taxon>lamiids</taxon>
        <taxon>Lamiales</taxon>
        <taxon>Orobanchaceae</taxon>
        <taxon>Pedicularideae</taxon>
        <taxon>Castillejinae</taxon>
        <taxon>Castilleja</taxon>
    </lineage>
</organism>
<feature type="region of interest" description="Disordered" evidence="1">
    <location>
        <begin position="535"/>
        <end position="587"/>
    </location>
</feature>
<dbReference type="InterPro" id="IPR044690">
    <property type="entry name" value="CAS_plant"/>
</dbReference>
<feature type="compositionally biased region" description="Polar residues" evidence="1">
    <location>
        <begin position="538"/>
        <end position="555"/>
    </location>
</feature>
<dbReference type="InterPro" id="IPR001763">
    <property type="entry name" value="Rhodanese-like_dom"/>
</dbReference>
<name>A0ABD3CPQ6_9LAMI</name>
<evidence type="ECO:0000313" key="3">
    <source>
        <dbReference type="EMBL" id="KAL3631941.1"/>
    </source>
</evidence>
<dbReference type="InterPro" id="IPR036873">
    <property type="entry name" value="Rhodanese-like_dom_sf"/>
</dbReference>
<dbReference type="AlphaFoldDB" id="A0ABD3CPQ6"/>
<protein>
    <recommendedName>
        <fullName evidence="2">Rhodanese domain-containing protein</fullName>
    </recommendedName>
</protein>
<dbReference type="Gene3D" id="3.40.250.10">
    <property type="entry name" value="Rhodanese-like domain"/>
    <property type="match status" value="1"/>
</dbReference>
<accession>A0ABD3CPQ6</accession>
<gene>
    <name evidence="3" type="ORF">CASFOL_024925</name>
</gene>
<keyword evidence="4" id="KW-1185">Reference proteome</keyword>
<dbReference type="Proteomes" id="UP001632038">
    <property type="component" value="Unassembled WGS sequence"/>
</dbReference>
<dbReference type="SMART" id="SM00450">
    <property type="entry name" value="RHOD"/>
    <property type="match status" value="1"/>
</dbReference>
<dbReference type="SUPFAM" id="SSF52821">
    <property type="entry name" value="Rhodanese/Cell cycle control phosphatase"/>
    <property type="match status" value="1"/>
</dbReference>
<evidence type="ECO:0000256" key="1">
    <source>
        <dbReference type="SAM" id="MobiDB-lite"/>
    </source>
</evidence>